<evidence type="ECO:0000256" key="1">
    <source>
        <dbReference type="SAM" id="MobiDB-lite"/>
    </source>
</evidence>
<proteinExistence type="predicted"/>
<dbReference type="GO" id="GO:0003964">
    <property type="term" value="F:RNA-directed DNA polymerase activity"/>
    <property type="evidence" value="ECO:0007669"/>
    <property type="project" value="UniProtKB-KW"/>
</dbReference>
<protein>
    <submittedName>
        <fullName evidence="3">Reverse transcriptase protein</fullName>
    </submittedName>
</protein>
<feature type="compositionally biased region" description="Polar residues" evidence="1">
    <location>
        <begin position="54"/>
        <end position="77"/>
    </location>
</feature>
<keyword evidence="3" id="KW-0548">Nucleotidyltransferase</keyword>
<evidence type="ECO:0000313" key="3">
    <source>
        <dbReference type="EMBL" id="KAJ9129970.1"/>
    </source>
</evidence>
<keyword evidence="3" id="KW-0808">Transferase</keyword>
<reference evidence="3" key="1">
    <citation type="submission" date="2022-07" db="EMBL/GenBank/DDBJ databases">
        <title>Fungi with potential for degradation of polypropylene.</title>
        <authorList>
            <person name="Gostincar C."/>
        </authorList>
    </citation>
    <scope>NUCLEOTIDE SEQUENCE</scope>
    <source>
        <strain evidence="3">EXF-13308</strain>
    </source>
</reference>
<name>A0AA38VIJ2_9PEZI</name>
<dbReference type="GO" id="GO:0008270">
    <property type="term" value="F:zinc ion binding"/>
    <property type="evidence" value="ECO:0007669"/>
    <property type="project" value="InterPro"/>
</dbReference>
<dbReference type="EMBL" id="JANBVO010000117">
    <property type="protein sequence ID" value="KAJ9129970.1"/>
    <property type="molecule type" value="Genomic_DNA"/>
</dbReference>
<dbReference type="GO" id="GO:0003676">
    <property type="term" value="F:nucleic acid binding"/>
    <property type="evidence" value="ECO:0007669"/>
    <property type="project" value="InterPro"/>
</dbReference>
<gene>
    <name evidence="3" type="ORF">NKR23_g12402</name>
</gene>
<dbReference type="Proteomes" id="UP001174694">
    <property type="component" value="Unassembled WGS sequence"/>
</dbReference>
<keyword evidence="3" id="KW-0695">RNA-directed DNA polymerase</keyword>
<feature type="domain" description="CCHC-type" evidence="2">
    <location>
        <begin position="411"/>
        <end position="427"/>
    </location>
</feature>
<dbReference type="InterPro" id="IPR001878">
    <property type="entry name" value="Znf_CCHC"/>
</dbReference>
<evidence type="ECO:0000313" key="4">
    <source>
        <dbReference type="Proteomes" id="UP001174694"/>
    </source>
</evidence>
<organism evidence="3 4">
    <name type="scientific">Pleurostoma richardsiae</name>
    <dbReference type="NCBI Taxonomy" id="41990"/>
    <lineage>
        <taxon>Eukaryota</taxon>
        <taxon>Fungi</taxon>
        <taxon>Dikarya</taxon>
        <taxon>Ascomycota</taxon>
        <taxon>Pezizomycotina</taxon>
        <taxon>Sordariomycetes</taxon>
        <taxon>Sordariomycetidae</taxon>
        <taxon>Calosphaeriales</taxon>
        <taxon>Pleurostomataceae</taxon>
        <taxon>Pleurostoma</taxon>
    </lineage>
</organism>
<keyword evidence="4" id="KW-1185">Reference proteome</keyword>
<feature type="region of interest" description="Disordered" evidence="1">
    <location>
        <begin position="1"/>
        <end position="95"/>
    </location>
</feature>
<accession>A0AA38VIJ2</accession>
<dbReference type="AlphaFoldDB" id="A0AA38VIJ2"/>
<dbReference type="SMART" id="SM00343">
    <property type="entry name" value="ZnF_C2HC"/>
    <property type="match status" value="2"/>
</dbReference>
<comment type="caution">
    <text evidence="3">The sequence shown here is derived from an EMBL/GenBank/DDBJ whole genome shotgun (WGS) entry which is preliminary data.</text>
</comment>
<feature type="domain" description="CCHC-type" evidence="2">
    <location>
        <begin position="391"/>
        <end position="408"/>
    </location>
</feature>
<sequence>MRDATLAGPARQDASQTAGIEAEDAITVAPEGDEGGGRILRRQRKPSEKAIQNKAAQDSLEATQPSPERQDGNTAQGAATYDAQAKTTEKDHENEQATLQTLQGQMNEQTGILKIILEAWKRQEIQNNTLQAEISQVKNELQAVKTECQAVKDELNDVKQQMAHGIAGLATAQTSPNPSYADVARTAPTSHASNVRTLSSGYATVPSLSGTLYCTVDTSRVEQTAAEQFSAGALRATVEKGVRVERGDPTWRCQAVTQSARNAQRIRIACRDETERRLIKNVLGVKMTHGARLLRDDLYPVKVDGVVRSAALDPEGNDKVGAAEEIGKENGVEVAKVKWLSSREPSKTHGSIVIHLTKAADARRLLAEKYCYAGGLSGQTAMFEPREGPKQCYNCQEITEHKAYQCTKPQTCAKCAKQGHHHSRCTETIAKCVPCGGPHESFSKNCRKLYPSRHE</sequence>
<evidence type="ECO:0000259" key="2">
    <source>
        <dbReference type="SMART" id="SM00343"/>
    </source>
</evidence>